<name>A0AA36JMJ2_9DINO</name>
<keyword evidence="4" id="KW-1185">Reference proteome</keyword>
<dbReference type="EMBL" id="CAUJNA010003744">
    <property type="protein sequence ID" value="CAJ1408978.1"/>
    <property type="molecule type" value="Genomic_DNA"/>
</dbReference>
<feature type="chain" id="PRO_5041348866" evidence="2">
    <location>
        <begin position="29"/>
        <end position="194"/>
    </location>
</feature>
<gene>
    <name evidence="3" type="ORF">EVOR1521_LOCUS30187</name>
</gene>
<keyword evidence="2" id="KW-0732">Signal</keyword>
<keyword evidence="1" id="KW-0175">Coiled coil</keyword>
<evidence type="ECO:0000313" key="4">
    <source>
        <dbReference type="Proteomes" id="UP001178507"/>
    </source>
</evidence>
<protein>
    <submittedName>
        <fullName evidence="3">Uncharacterized protein</fullName>
    </submittedName>
</protein>
<evidence type="ECO:0000313" key="3">
    <source>
        <dbReference type="EMBL" id="CAJ1408978.1"/>
    </source>
</evidence>
<dbReference type="AlphaFoldDB" id="A0AA36JMJ2"/>
<evidence type="ECO:0000256" key="2">
    <source>
        <dbReference type="SAM" id="SignalP"/>
    </source>
</evidence>
<organism evidence="3 4">
    <name type="scientific">Effrenium voratum</name>
    <dbReference type="NCBI Taxonomy" id="2562239"/>
    <lineage>
        <taxon>Eukaryota</taxon>
        <taxon>Sar</taxon>
        <taxon>Alveolata</taxon>
        <taxon>Dinophyceae</taxon>
        <taxon>Suessiales</taxon>
        <taxon>Symbiodiniaceae</taxon>
        <taxon>Effrenium</taxon>
    </lineage>
</organism>
<proteinExistence type="predicted"/>
<dbReference type="Proteomes" id="UP001178507">
    <property type="component" value="Unassembled WGS sequence"/>
</dbReference>
<evidence type="ECO:0000256" key="1">
    <source>
        <dbReference type="SAM" id="Coils"/>
    </source>
</evidence>
<feature type="signal peptide" evidence="2">
    <location>
        <begin position="1"/>
        <end position="28"/>
    </location>
</feature>
<accession>A0AA36JMJ2</accession>
<sequence length="194" mass="22275">MAAWQSRRLWALALALAGLLAPFAPLFAQWQRPQVLSVRPGYRLRRREPDGEWAYGDIVQVGPSEGQVTVRWEDSEEATLVNVSSGEVELAEADAAQELLGRLAEARTSDLAEAEAEEGPDAVLFSLEDVREELEAFRWISEEVMHRRNELRDLEEENRQIREEQELARRQYEEMIEEAGSLEIWVRKRREASG</sequence>
<reference evidence="3" key="1">
    <citation type="submission" date="2023-08" db="EMBL/GenBank/DDBJ databases">
        <authorList>
            <person name="Chen Y."/>
            <person name="Shah S."/>
            <person name="Dougan E. K."/>
            <person name="Thang M."/>
            <person name="Chan C."/>
        </authorList>
    </citation>
    <scope>NUCLEOTIDE SEQUENCE</scope>
</reference>
<comment type="caution">
    <text evidence="3">The sequence shown here is derived from an EMBL/GenBank/DDBJ whole genome shotgun (WGS) entry which is preliminary data.</text>
</comment>
<feature type="non-terminal residue" evidence="3">
    <location>
        <position position="194"/>
    </location>
</feature>
<feature type="coiled-coil region" evidence="1">
    <location>
        <begin position="144"/>
        <end position="182"/>
    </location>
</feature>